<name>A0A1W1E640_9ZZZZ</name>
<organism evidence="2">
    <name type="scientific">hydrothermal vent metagenome</name>
    <dbReference type="NCBI Taxonomy" id="652676"/>
    <lineage>
        <taxon>unclassified sequences</taxon>
        <taxon>metagenomes</taxon>
        <taxon>ecological metagenomes</taxon>
    </lineage>
</organism>
<gene>
    <name evidence="2" type="ORF">MNB_SUP05-SYMBIONT-7-666</name>
</gene>
<accession>A0A1W1E640</accession>
<dbReference type="EMBL" id="FPIA01000152">
    <property type="protein sequence ID" value="SFV89409.1"/>
    <property type="molecule type" value="Genomic_DNA"/>
</dbReference>
<sequence length="66" mass="6994">MRGVYDASGHMISGTTNDDTNDDSGQSLNSRLDFSTTEAGTYYISAGAYGVNIGTYSLSIDDMSII</sequence>
<proteinExistence type="predicted"/>
<evidence type="ECO:0008006" key="3">
    <source>
        <dbReference type="Google" id="ProtNLM"/>
    </source>
</evidence>
<protein>
    <recommendedName>
        <fullName evidence="3">Peptidase C-terminal archaeal/bacterial domain-containing protein</fullName>
    </recommendedName>
</protein>
<evidence type="ECO:0000256" key="1">
    <source>
        <dbReference type="SAM" id="MobiDB-lite"/>
    </source>
</evidence>
<dbReference type="Gene3D" id="2.60.120.380">
    <property type="match status" value="1"/>
</dbReference>
<dbReference type="AlphaFoldDB" id="A0A1W1E640"/>
<evidence type="ECO:0000313" key="2">
    <source>
        <dbReference type="EMBL" id="SFV89409.1"/>
    </source>
</evidence>
<reference evidence="2" key="1">
    <citation type="submission" date="2016-10" db="EMBL/GenBank/DDBJ databases">
        <authorList>
            <person name="de Groot N.N."/>
        </authorList>
    </citation>
    <scope>NUCLEOTIDE SEQUENCE</scope>
</reference>
<feature type="region of interest" description="Disordered" evidence="1">
    <location>
        <begin position="1"/>
        <end position="31"/>
    </location>
</feature>